<dbReference type="InterPro" id="IPR045304">
    <property type="entry name" value="LbH_SAT"/>
</dbReference>
<evidence type="ECO:0000256" key="7">
    <source>
        <dbReference type="ARBA" id="ARBA00023315"/>
    </source>
</evidence>
<dbReference type="GO" id="GO:0006535">
    <property type="term" value="P:cysteine biosynthetic process from serine"/>
    <property type="evidence" value="ECO:0007669"/>
    <property type="project" value="InterPro"/>
</dbReference>
<dbReference type="InterPro" id="IPR042122">
    <property type="entry name" value="Ser_AcTrfase_N_sf"/>
</dbReference>
<dbReference type="InterPro" id="IPR005881">
    <property type="entry name" value="Ser_O-AcTrfase"/>
</dbReference>
<reference evidence="10" key="1">
    <citation type="submission" date="2020-06" db="EMBL/GenBank/DDBJ databases">
        <title>WGS assembly of Ceratodon purpureus strain R40.</title>
        <authorList>
            <person name="Carey S.B."/>
            <person name="Jenkins J."/>
            <person name="Shu S."/>
            <person name="Lovell J.T."/>
            <person name="Sreedasyam A."/>
            <person name="Maumus F."/>
            <person name="Tiley G.P."/>
            <person name="Fernandez-Pozo N."/>
            <person name="Barry K."/>
            <person name="Chen C."/>
            <person name="Wang M."/>
            <person name="Lipzen A."/>
            <person name="Daum C."/>
            <person name="Saski C.A."/>
            <person name="Payton A.C."/>
            <person name="Mcbreen J.C."/>
            <person name="Conrad R.E."/>
            <person name="Kollar L.M."/>
            <person name="Olsson S."/>
            <person name="Huttunen S."/>
            <person name="Landis J.B."/>
            <person name="Wickett N.J."/>
            <person name="Johnson M.G."/>
            <person name="Rensing S.A."/>
            <person name="Grimwood J."/>
            <person name="Schmutz J."/>
            <person name="Mcdaniel S.F."/>
        </authorList>
    </citation>
    <scope>NUCLEOTIDE SEQUENCE</scope>
    <source>
        <strain evidence="10">R40</strain>
    </source>
</reference>
<evidence type="ECO:0000256" key="4">
    <source>
        <dbReference type="ARBA" id="ARBA00013266"/>
    </source>
</evidence>
<comment type="subunit">
    <text evidence="3">Homomultimer.</text>
</comment>
<dbReference type="FunFam" id="1.10.3130.10:FF:000005">
    <property type="entry name" value="Serine acetyltransferase 4"/>
    <property type="match status" value="1"/>
</dbReference>
<feature type="region of interest" description="Disordered" evidence="8">
    <location>
        <begin position="1"/>
        <end position="78"/>
    </location>
</feature>
<dbReference type="EMBL" id="CM026423">
    <property type="protein sequence ID" value="KAG0582159.1"/>
    <property type="molecule type" value="Genomic_DNA"/>
</dbReference>
<dbReference type="Pfam" id="PF00132">
    <property type="entry name" value="Hexapep"/>
    <property type="match status" value="1"/>
</dbReference>
<dbReference type="SMART" id="SM00971">
    <property type="entry name" value="SATase_N"/>
    <property type="match status" value="1"/>
</dbReference>
<dbReference type="Pfam" id="PF06426">
    <property type="entry name" value="SATase_N"/>
    <property type="match status" value="1"/>
</dbReference>
<evidence type="ECO:0000256" key="2">
    <source>
        <dbReference type="ARBA" id="ARBA00007274"/>
    </source>
</evidence>
<keyword evidence="7" id="KW-0012">Acyltransferase</keyword>
<proteinExistence type="inferred from homology"/>
<dbReference type="NCBIfam" id="NF041874">
    <property type="entry name" value="EPS_EpsC"/>
    <property type="match status" value="1"/>
</dbReference>
<protein>
    <recommendedName>
        <fullName evidence="4">serine O-acetyltransferase</fullName>
        <ecNumber evidence="4">2.3.1.30</ecNumber>
    </recommendedName>
</protein>
<keyword evidence="11" id="KW-1185">Reference proteome</keyword>
<keyword evidence="6" id="KW-0808">Transferase</keyword>
<feature type="compositionally biased region" description="Polar residues" evidence="8">
    <location>
        <begin position="39"/>
        <end position="70"/>
    </location>
</feature>
<dbReference type="GO" id="GO:0009001">
    <property type="term" value="F:serine O-acetyltransferase activity"/>
    <property type="evidence" value="ECO:0007669"/>
    <property type="project" value="UniProtKB-EC"/>
</dbReference>
<dbReference type="Proteomes" id="UP000822688">
    <property type="component" value="Chromosome 3"/>
</dbReference>
<accession>A0A8T0IGV5</accession>
<evidence type="ECO:0000313" key="11">
    <source>
        <dbReference type="Proteomes" id="UP000822688"/>
    </source>
</evidence>
<dbReference type="EC" id="2.3.1.30" evidence="4"/>
<dbReference type="SUPFAM" id="SSF51161">
    <property type="entry name" value="Trimeric LpxA-like enzymes"/>
    <property type="match status" value="1"/>
</dbReference>
<gene>
    <name evidence="10" type="ORF">KC19_3G038400</name>
</gene>
<dbReference type="InterPro" id="IPR011004">
    <property type="entry name" value="Trimer_LpxA-like_sf"/>
</dbReference>
<dbReference type="InterPro" id="IPR053376">
    <property type="entry name" value="Serine_acetyltransferase"/>
</dbReference>
<dbReference type="NCBIfam" id="TIGR01172">
    <property type="entry name" value="cysE"/>
    <property type="match status" value="1"/>
</dbReference>
<evidence type="ECO:0000259" key="9">
    <source>
        <dbReference type="SMART" id="SM00971"/>
    </source>
</evidence>
<dbReference type="PANTHER" id="PTHR42811">
    <property type="entry name" value="SERINE ACETYLTRANSFERASE"/>
    <property type="match status" value="1"/>
</dbReference>
<keyword evidence="5" id="KW-0028">Amino-acid biosynthesis</keyword>
<evidence type="ECO:0000256" key="3">
    <source>
        <dbReference type="ARBA" id="ARBA00011553"/>
    </source>
</evidence>
<dbReference type="InterPro" id="IPR018357">
    <property type="entry name" value="Hexapep_transf_CS"/>
</dbReference>
<evidence type="ECO:0000256" key="8">
    <source>
        <dbReference type="SAM" id="MobiDB-lite"/>
    </source>
</evidence>
<evidence type="ECO:0000313" key="10">
    <source>
        <dbReference type="EMBL" id="KAG0582159.1"/>
    </source>
</evidence>
<comment type="similarity">
    <text evidence="2">Belongs to the transferase hexapeptide repeat family.</text>
</comment>
<comment type="pathway">
    <text evidence="1">Amino-acid biosynthesis; L-cysteine biosynthesis; L-cysteine from L-serine: step 1/2.</text>
</comment>
<dbReference type="GO" id="GO:0000103">
    <property type="term" value="P:sulfate assimilation"/>
    <property type="evidence" value="ECO:0007669"/>
    <property type="project" value="UniProtKB-ARBA"/>
</dbReference>
<organism evidence="10 11">
    <name type="scientific">Ceratodon purpureus</name>
    <name type="common">Fire moss</name>
    <name type="synonym">Dicranum purpureum</name>
    <dbReference type="NCBI Taxonomy" id="3225"/>
    <lineage>
        <taxon>Eukaryota</taxon>
        <taxon>Viridiplantae</taxon>
        <taxon>Streptophyta</taxon>
        <taxon>Embryophyta</taxon>
        <taxon>Bryophyta</taxon>
        <taxon>Bryophytina</taxon>
        <taxon>Bryopsida</taxon>
        <taxon>Dicranidae</taxon>
        <taxon>Pseudoditrichales</taxon>
        <taxon>Ditrichaceae</taxon>
        <taxon>Ceratodon</taxon>
    </lineage>
</organism>
<name>A0A8T0IGV5_CERPU</name>
<dbReference type="InterPro" id="IPR001451">
    <property type="entry name" value="Hexapep"/>
</dbReference>
<dbReference type="FunFam" id="2.160.10.10:FF:000002">
    <property type="entry name" value="Serine acetyltransferase"/>
    <property type="match status" value="1"/>
</dbReference>
<evidence type="ECO:0000256" key="5">
    <source>
        <dbReference type="ARBA" id="ARBA00022605"/>
    </source>
</evidence>
<dbReference type="Gene3D" id="2.160.10.10">
    <property type="entry name" value="Hexapeptide repeat proteins"/>
    <property type="match status" value="1"/>
</dbReference>
<dbReference type="AlphaFoldDB" id="A0A8T0IGV5"/>
<dbReference type="GO" id="GO:0005737">
    <property type="term" value="C:cytoplasm"/>
    <property type="evidence" value="ECO:0007669"/>
    <property type="project" value="InterPro"/>
</dbReference>
<dbReference type="PROSITE" id="PS00101">
    <property type="entry name" value="HEXAPEP_TRANSFERASES"/>
    <property type="match status" value="1"/>
</dbReference>
<comment type="caution">
    <text evidence="10">The sequence shown here is derived from an EMBL/GenBank/DDBJ whole genome shotgun (WGS) entry which is preliminary data.</text>
</comment>
<evidence type="ECO:0000256" key="6">
    <source>
        <dbReference type="ARBA" id="ARBA00022679"/>
    </source>
</evidence>
<dbReference type="CDD" id="cd03354">
    <property type="entry name" value="LbH_SAT"/>
    <property type="match status" value="1"/>
</dbReference>
<dbReference type="InterPro" id="IPR010493">
    <property type="entry name" value="Ser_AcTrfase_N"/>
</dbReference>
<evidence type="ECO:0000256" key="1">
    <source>
        <dbReference type="ARBA" id="ARBA00004876"/>
    </source>
</evidence>
<dbReference type="Gene3D" id="1.10.3130.10">
    <property type="entry name" value="serine acetyltransferase, domain 1"/>
    <property type="match status" value="1"/>
</dbReference>
<feature type="domain" description="Serine acetyltransferase N-terminal" evidence="9">
    <location>
        <begin position="180"/>
        <end position="284"/>
    </location>
</feature>
<sequence length="546" mass="59607">MCEEAELSNNGSHHSFEGLASEHSNAVEQAKDESRFSYEGSNGASAKNSIGNSTNTYRLNTTPAKNTNGAVNKVSESESAQWKNVFPSYLQSREDESDGENDELVQVSPVNQNGQARGRMNGIAAAKAAAAATASAKALESHVNASNLPSTPALATPPCSSARLPTEGKNLNDLISYDPIWAAVRAEARLEAEREPLLSSFLYASILAHPCFERSLGFVLANRLTSATLLATQLMDVFDGVFMTDPFIRQAIRLDVQAVKDRDPSCRFYSSALLYLKGYHALQAYRVAHWLWNKGSTVLALALQARMSEVFAVDIHPAARIGKAILLDHGTGVVIGETAIVGDRVSILQGVTLGGTGKDSGDRHPKIQEGVLIGAGATILGNIVVGRGAMVAAGSLVLKDVPAHSMVAGTPAKVVGFLEESTPSETMKHGITNSLTFEVLITVAILILFQEREFKDQSFHIIKEAVFSHDFVNIWLLLTRAHYVQMLLRISVRGLKRQCVGRWEKICGEALEFENRDFSHVTFRYKFWEEGIHHVENSIFKRFKIP</sequence>